<sequence length="122" mass="13758">MRKIGEIAATEARIYYNTHERIRGLAIWSPTVDIERDPRWGRTEEGYGEDPFLTGELSSSYISGAQGDDPVYLRVSCAPKHFFANNNEKTAQAVPSLSLAVVCMNTILRLLKPPFKKQKLFP</sequence>
<dbReference type="GO" id="GO:0009044">
    <property type="term" value="F:xylan 1,4-beta-xylosidase activity"/>
    <property type="evidence" value="ECO:0007669"/>
    <property type="project" value="InterPro"/>
</dbReference>
<dbReference type="InterPro" id="IPR036962">
    <property type="entry name" value="Glyco_hydro_3_N_sf"/>
</dbReference>
<dbReference type="InterPro" id="IPR044993">
    <property type="entry name" value="BXL"/>
</dbReference>
<evidence type="ECO:0000259" key="3">
    <source>
        <dbReference type="Pfam" id="PF00933"/>
    </source>
</evidence>
<dbReference type="Pfam" id="PF00933">
    <property type="entry name" value="Glyco_hydro_3"/>
    <property type="match status" value="1"/>
</dbReference>
<dbReference type="GO" id="GO:0046556">
    <property type="term" value="F:alpha-L-arabinofuranosidase activity"/>
    <property type="evidence" value="ECO:0007669"/>
    <property type="project" value="TreeGrafter"/>
</dbReference>
<keyword evidence="4" id="KW-0326">Glycosidase</keyword>
<protein>
    <submittedName>
        <fullName evidence="4">Beta-glucosidase</fullName>
        <ecNumber evidence="4">3.2.1.21</ecNumber>
    </submittedName>
</protein>
<evidence type="ECO:0000313" key="4">
    <source>
        <dbReference type="EMBL" id="AGS51524.1"/>
    </source>
</evidence>
<dbReference type="PRINTS" id="PR00133">
    <property type="entry name" value="GLHYDRLASE3"/>
</dbReference>
<organism evidence="4">
    <name type="scientific">uncultured bacterium contig00004</name>
    <dbReference type="NCBI Taxonomy" id="1181496"/>
    <lineage>
        <taxon>Bacteria</taxon>
        <taxon>environmental samples</taxon>
    </lineage>
</organism>
<dbReference type="EMBL" id="JQ844164">
    <property type="protein sequence ID" value="AGS51524.1"/>
    <property type="molecule type" value="Genomic_DNA"/>
</dbReference>
<dbReference type="PANTHER" id="PTHR42721">
    <property type="entry name" value="SUGAR HYDROLASE-RELATED"/>
    <property type="match status" value="1"/>
</dbReference>
<feature type="domain" description="Glycoside hydrolase family 3 N-terminal" evidence="3">
    <location>
        <begin position="27"/>
        <end position="85"/>
    </location>
</feature>
<dbReference type="InterPro" id="IPR001764">
    <property type="entry name" value="Glyco_hydro_3_N"/>
</dbReference>
<dbReference type="PANTHER" id="PTHR42721:SF3">
    <property type="entry name" value="BETA-D-XYLOSIDASE 5-RELATED"/>
    <property type="match status" value="1"/>
</dbReference>
<evidence type="ECO:0000256" key="2">
    <source>
        <dbReference type="ARBA" id="ARBA00022801"/>
    </source>
</evidence>
<proteinExistence type="inferred from homology"/>
<accession>A0A806KAE7</accession>
<evidence type="ECO:0000256" key="1">
    <source>
        <dbReference type="ARBA" id="ARBA00005336"/>
    </source>
</evidence>
<name>A0A806KAE7_9BACT</name>
<dbReference type="EC" id="3.2.1.21" evidence="4"/>
<keyword evidence="2 4" id="KW-0378">Hydrolase</keyword>
<dbReference type="GO" id="GO:0045493">
    <property type="term" value="P:xylan catabolic process"/>
    <property type="evidence" value="ECO:0007669"/>
    <property type="project" value="InterPro"/>
</dbReference>
<dbReference type="AlphaFoldDB" id="A0A806KAE7"/>
<comment type="similarity">
    <text evidence="1">Belongs to the glycosyl hydrolase 3 family.</text>
</comment>
<dbReference type="InterPro" id="IPR017853">
    <property type="entry name" value="GH"/>
</dbReference>
<reference evidence="4" key="1">
    <citation type="submission" date="2012-03" db="EMBL/GenBank/DDBJ databases">
        <title>Functional metagenomics reveals considerable lignocellulase gene clusters in the gut microbiome of a wood-feeding higher termite.</title>
        <authorList>
            <person name="Liu N."/>
        </authorList>
    </citation>
    <scope>NUCLEOTIDE SEQUENCE</scope>
</reference>
<dbReference type="SUPFAM" id="SSF51445">
    <property type="entry name" value="(Trans)glycosidases"/>
    <property type="match status" value="1"/>
</dbReference>
<dbReference type="GO" id="GO:0031222">
    <property type="term" value="P:arabinan catabolic process"/>
    <property type="evidence" value="ECO:0007669"/>
    <property type="project" value="TreeGrafter"/>
</dbReference>
<dbReference type="GO" id="GO:0008422">
    <property type="term" value="F:beta-glucosidase activity"/>
    <property type="evidence" value="ECO:0007669"/>
    <property type="project" value="UniProtKB-EC"/>
</dbReference>
<dbReference type="Gene3D" id="3.20.20.300">
    <property type="entry name" value="Glycoside hydrolase, family 3, N-terminal domain"/>
    <property type="match status" value="1"/>
</dbReference>